<dbReference type="OrthoDB" id="2441193at2759"/>
<proteinExistence type="predicted"/>
<sequence length="92" mass="10271">MSLESLNDEIASQLLDLAGEAKQTVTMVIIKQLIAQTGKKKFKDVSKKLELNIIRDEEHVDVWTEKVTPQLFKNTTTSKSSSHTSSTSSLSY</sequence>
<dbReference type="AlphaFoldDB" id="A0A8H7RLT7"/>
<comment type="caution">
    <text evidence="1">The sequence shown here is derived from an EMBL/GenBank/DDBJ whole genome shotgun (WGS) entry which is preliminary data.</text>
</comment>
<gene>
    <name evidence="1" type="ORF">INT46_001493</name>
</gene>
<evidence type="ECO:0000313" key="1">
    <source>
        <dbReference type="EMBL" id="KAG2211996.1"/>
    </source>
</evidence>
<dbReference type="EMBL" id="JAEPRC010000059">
    <property type="protein sequence ID" value="KAG2211996.1"/>
    <property type="molecule type" value="Genomic_DNA"/>
</dbReference>
<accession>A0A8H7RLT7</accession>
<keyword evidence="2" id="KW-1185">Reference proteome</keyword>
<evidence type="ECO:0000313" key="2">
    <source>
        <dbReference type="Proteomes" id="UP000650833"/>
    </source>
</evidence>
<protein>
    <submittedName>
        <fullName evidence="1">Uncharacterized protein</fullName>
    </submittedName>
</protein>
<name>A0A8H7RLT7_9FUNG</name>
<reference evidence="1" key="1">
    <citation type="submission" date="2020-12" db="EMBL/GenBank/DDBJ databases">
        <title>Metabolic potential, ecology and presence of endohyphal bacteria is reflected in genomic diversity of Mucoromycotina.</title>
        <authorList>
            <person name="Muszewska A."/>
            <person name="Okrasinska A."/>
            <person name="Steczkiewicz K."/>
            <person name="Drgas O."/>
            <person name="Orlowska M."/>
            <person name="Perlinska-Lenart U."/>
            <person name="Aleksandrzak-Piekarczyk T."/>
            <person name="Szatraj K."/>
            <person name="Zielenkiewicz U."/>
            <person name="Pilsyk S."/>
            <person name="Malc E."/>
            <person name="Mieczkowski P."/>
            <person name="Kruszewska J.S."/>
            <person name="Biernat P."/>
            <person name="Pawlowska J."/>
        </authorList>
    </citation>
    <scope>NUCLEOTIDE SEQUENCE</scope>
    <source>
        <strain evidence="1">CBS 226.32</strain>
    </source>
</reference>
<dbReference type="Proteomes" id="UP000650833">
    <property type="component" value="Unassembled WGS sequence"/>
</dbReference>
<organism evidence="1 2">
    <name type="scientific">Mucor plumbeus</name>
    <dbReference type="NCBI Taxonomy" id="97098"/>
    <lineage>
        <taxon>Eukaryota</taxon>
        <taxon>Fungi</taxon>
        <taxon>Fungi incertae sedis</taxon>
        <taxon>Mucoromycota</taxon>
        <taxon>Mucoromycotina</taxon>
        <taxon>Mucoromycetes</taxon>
        <taxon>Mucorales</taxon>
        <taxon>Mucorineae</taxon>
        <taxon>Mucoraceae</taxon>
        <taxon>Mucor</taxon>
    </lineage>
</organism>